<dbReference type="OrthoDB" id="5341582at2759"/>
<keyword evidence="1" id="KW-0812">Transmembrane</keyword>
<accession>A0A6A7ARJ3</accession>
<gene>
    <name evidence="3" type="ORF">T440DRAFT_547057</name>
</gene>
<feature type="domain" description="DUF6594" evidence="2">
    <location>
        <begin position="33"/>
        <end position="279"/>
    </location>
</feature>
<evidence type="ECO:0000313" key="3">
    <source>
        <dbReference type="EMBL" id="KAF2844809.1"/>
    </source>
</evidence>
<proteinExistence type="predicted"/>
<dbReference type="Proteomes" id="UP000799423">
    <property type="component" value="Unassembled WGS sequence"/>
</dbReference>
<reference evidence="3" key="1">
    <citation type="submission" date="2020-01" db="EMBL/GenBank/DDBJ databases">
        <authorList>
            <consortium name="DOE Joint Genome Institute"/>
            <person name="Haridas S."/>
            <person name="Albert R."/>
            <person name="Binder M."/>
            <person name="Bloem J."/>
            <person name="Labutti K."/>
            <person name="Salamov A."/>
            <person name="Andreopoulos B."/>
            <person name="Baker S.E."/>
            <person name="Barry K."/>
            <person name="Bills G."/>
            <person name="Bluhm B.H."/>
            <person name="Cannon C."/>
            <person name="Castanera R."/>
            <person name="Culley D.E."/>
            <person name="Daum C."/>
            <person name="Ezra D."/>
            <person name="Gonzalez J.B."/>
            <person name="Henrissat B."/>
            <person name="Kuo A."/>
            <person name="Liang C."/>
            <person name="Lipzen A."/>
            <person name="Lutzoni F."/>
            <person name="Magnuson J."/>
            <person name="Mondo S."/>
            <person name="Nolan M."/>
            <person name="Ohm R."/>
            <person name="Pangilinan J."/>
            <person name="Park H.-J."/>
            <person name="Ramirez L."/>
            <person name="Alfaro M."/>
            <person name="Sun H."/>
            <person name="Tritt A."/>
            <person name="Yoshinaga Y."/>
            <person name="Zwiers L.-H."/>
            <person name="Turgeon B.G."/>
            <person name="Goodwin S.B."/>
            <person name="Spatafora J.W."/>
            <person name="Crous P.W."/>
            <person name="Grigoriev I.V."/>
        </authorList>
    </citation>
    <scope>NUCLEOTIDE SEQUENCE</scope>
    <source>
        <strain evidence="3">IPT5</strain>
    </source>
</reference>
<evidence type="ECO:0000259" key="2">
    <source>
        <dbReference type="Pfam" id="PF20237"/>
    </source>
</evidence>
<dbReference type="AlphaFoldDB" id="A0A6A7ARJ3"/>
<evidence type="ECO:0000313" key="4">
    <source>
        <dbReference type="Proteomes" id="UP000799423"/>
    </source>
</evidence>
<feature type="transmembrane region" description="Helical" evidence="1">
    <location>
        <begin position="216"/>
        <end position="237"/>
    </location>
</feature>
<dbReference type="InterPro" id="IPR046529">
    <property type="entry name" value="DUF6594"/>
</dbReference>
<dbReference type="Pfam" id="PF20237">
    <property type="entry name" value="DUF6594"/>
    <property type="match status" value="1"/>
</dbReference>
<dbReference type="EMBL" id="MU006363">
    <property type="protein sequence ID" value="KAF2844809.1"/>
    <property type="molecule type" value="Genomic_DNA"/>
</dbReference>
<evidence type="ECO:0000256" key="1">
    <source>
        <dbReference type="SAM" id="Phobius"/>
    </source>
</evidence>
<keyword evidence="4" id="KW-1185">Reference proteome</keyword>
<name>A0A6A7ARJ3_9PLEO</name>
<keyword evidence="1" id="KW-1133">Transmembrane helix</keyword>
<keyword evidence="1" id="KW-0472">Membrane</keyword>
<organism evidence="3 4">
    <name type="scientific">Plenodomus tracheiphilus IPT5</name>
    <dbReference type="NCBI Taxonomy" id="1408161"/>
    <lineage>
        <taxon>Eukaryota</taxon>
        <taxon>Fungi</taxon>
        <taxon>Dikarya</taxon>
        <taxon>Ascomycota</taxon>
        <taxon>Pezizomycotina</taxon>
        <taxon>Dothideomycetes</taxon>
        <taxon>Pleosporomycetidae</taxon>
        <taxon>Pleosporales</taxon>
        <taxon>Pleosporineae</taxon>
        <taxon>Leptosphaeriaceae</taxon>
        <taxon>Plenodomus</taxon>
    </lineage>
</organism>
<sequence length="293" mass="33054">MADNTGQTCKEKKCQITKTNILTSVVEDNPGGYPRFTALIASHDHFHICRRFTELRSRLLLIKQDKLSDLERQLRHVDDQETDSLRLATCREDDNPARNAIILQIDYALKDYDNLVVRNEQILRFEAARSQAISSLRNWTAGNPTISRAETAYLDCSHDLFSVACTDDMIMTWLETFVEKIMIQVERIFPKQRLALSRDPRVHVFSKLSIARTARFAMAPCIVILLLAPAIICSYLHSLTARLLTIVVAASIFIAVMTGSTRAKATELVMAGATYTTVLIVFIASNTMTNRND</sequence>
<dbReference type="PANTHER" id="PTHR34502">
    <property type="entry name" value="DUF6594 DOMAIN-CONTAINING PROTEIN-RELATED"/>
    <property type="match status" value="1"/>
</dbReference>
<feature type="transmembrane region" description="Helical" evidence="1">
    <location>
        <begin position="268"/>
        <end position="288"/>
    </location>
</feature>
<dbReference type="PANTHER" id="PTHR34502:SF3">
    <property type="entry name" value="DUF6594 DOMAIN-CONTAINING PROTEIN"/>
    <property type="match status" value="1"/>
</dbReference>
<feature type="transmembrane region" description="Helical" evidence="1">
    <location>
        <begin position="243"/>
        <end position="261"/>
    </location>
</feature>
<protein>
    <recommendedName>
        <fullName evidence="2">DUF6594 domain-containing protein</fullName>
    </recommendedName>
</protein>